<dbReference type="Proteomes" id="UP000237819">
    <property type="component" value="Unassembled WGS sequence"/>
</dbReference>
<evidence type="ECO:0000313" key="1">
    <source>
        <dbReference type="EMBL" id="PQO42506.1"/>
    </source>
</evidence>
<sequence>MEVVMATFLMGLAIIPAMRFMSSAIRTGQELERWNQMNVLAVAKLEEQLSIAADNFLTGSDSGTFSEPGLGGIRFAATRSMAEADGGIPDQLMVVQVTVWNDEDGDTALDASERQITYATKLANLSLYQNDT</sequence>
<name>A0A2S8GDH0_9BACT</name>
<gene>
    <name evidence="1" type="ORF">C5Y93_29725</name>
</gene>
<reference evidence="1 2" key="1">
    <citation type="submission" date="2018-02" db="EMBL/GenBank/DDBJ databases">
        <title>Comparative genomes isolates from brazilian mangrove.</title>
        <authorList>
            <person name="Araujo J.E."/>
            <person name="Taketani R.G."/>
            <person name="Silva M.C.P."/>
            <person name="Loureco M.V."/>
            <person name="Andreote F.D."/>
        </authorList>
    </citation>
    <scope>NUCLEOTIDE SEQUENCE [LARGE SCALE GENOMIC DNA]</scope>
    <source>
        <strain evidence="1 2">Nap-Phe MGV</strain>
    </source>
</reference>
<organism evidence="1 2">
    <name type="scientific">Blastopirellula marina</name>
    <dbReference type="NCBI Taxonomy" id="124"/>
    <lineage>
        <taxon>Bacteria</taxon>
        <taxon>Pseudomonadati</taxon>
        <taxon>Planctomycetota</taxon>
        <taxon>Planctomycetia</taxon>
        <taxon>Pirellulales</taxon>
        <taxon>Pirellulaceae</taxon>
        <taxon>Blastopirellula</taxon>
    </lineage>
</organism>
<evidence type="ECO:0008006" key="3">
    <source>
        <dbReference type="Google" id="ProtNLM"/>
    </source>
</evidence>
<protein>
    <recommendedName>
        <fullName evidence="3">Prepilin-type cleavage/methylation domain-containing protein</fullName>
    </recommendedName>
</protein>
<evidence type="ECO:0000313" key="2">
    <source>
        <dbReference type="Proteomes" id="UP000237819"/>
    </source>
</evidence>
<dbReference type="AlphaFoldDB" id="A0A2S8GDH0"/>
<proteinExistence type="predicted"/>
<comment type="caution">
    <text evidence="1">The sequence shown here is derived from an EMBL/GenBank/DDBJ whole genome shotgun (WGS) entry which is preliminary data.</text>
</comment>
<accession>A0A2S8GDH0</accession>
<dbReference type="EMBL" id="PUHZ01000025">
    <property type="protein sequence ID" value="PQO42506.1"/>
    <property type="molecule type" value="Genomic_DNA"/>
</dbReference>